<dbReference type="InterPro" id="IPR013096">
    <property type="entry name" value="Cupin_2"/>
</dbReference>
<dbReference type="Proteomes" id="UP000179467">
    <property type="component" value="Unassembled WGS sequence"/>
</dbReference>
<dbReference type="Pfam" id="PF07883">
    <property type="entry name" value="Cupin_2"/>
    <property type="match status" value="1"/>
</dbReference>
<gene>
    <name evidence="2" type="ORF">BHE75_00999</name>
</gene>
<sequence>MIRRIVTGNDAQGRSYIVSDERVVAVEGAPDGVVWRESGRLERWLPSTARHLEPDGGSSRCSRVVLPPWAAMKDDVAAGRFPGLDADGFHRTETIDYILMLEGEVDLVLDRDRTTIRAGDVVIQRNASHAWQNMTDRDAVFWGVMTARAD</sequence>
<feature type="domain" description="Cupin type-2" evidence="1">
    <location>
        <begin position="86"/>
        <end position="141"/>
    </location>
</feature>
<comment type="caution">
    <text evidence="2">The sequence shown here is derived from an EMBL/GenBank/DDBJ whole genome shotgun (WGS) entry which is preliminary data.</text>
</comment>
<accession>A0A1S1HA01</accession>
<evidence type="ECO:0000259" key="1">
    <source>
        <dbReference type="Pfam" id="PF07883"/>
    </source>
</evidence>
<evidence type="ECO:0000313" key="3">
    <source>
        <dbReference type="Proteomes" id="UP000179467"/>
    </source>
</evidence>
<name>A0A1S1HA01_9SPHN</name>
<dbReference type="InterPro" id="IPR011051">
    <property type="entry name" value="RmlC_Cupin_sf"/>
</dbReference>
<evidence type="ECO:0000313" key="2">
    <source>
        <dbReference type="EMBL" id="OHT19019.1"/>
    </source>
</evidence>
<dbReference type="OrthoDB" id="713485at2"/>
<proteinExistence type="predicted"/>
<dbReference type="Gene3D" id="2.60.120.10">
    <property type="entry name" value="Jelly Rolls"/>
    <property type="match status" value="1"/>
</dbReference>
<keyword evidence="3" id="KW-1185">Reference proteome</keyword>
<reference evidence="2 3" key="1">
    <citation type="submission" date="2016-09" db="EMBL/GenBank/DDBJ databases">
        <title>Metabolic pathway, cell adaptation mechanisms and a novel monoxygenase revealed through proteogenomic-transcription analysis of a Sphingomonas haloaromaticamans strain degrading the fungicide ortho-phenylphenol.</title>
        <authorList>
            <person name="Perruchon C."/>
            <person name="Papadopoulou E.S."/>
            <person name="Rousidou C."/>
            <person name="Vasileiadis S."/>
            <person name="Tanou G."/>
            <person name="Amoutzias G."/>
            <person name="Molassiotis A."/>
            <person name="Karpouzas D.G."/>
        </authorList>
    </citation>
    <scope>NUCLEOTIDE SEQUENCE [LARGE SCALE GENOMIC DNA]</scope>
    <source>
        <strain evidence="2 3">P3</strain>
    </source>
</reference>
<dbReference type="EMBL" id="MIPT01000001">
    <property type="protein sequence ID" value="OHT19019.1"/>
    <property type="molecule type" value="Genomic_DNA"/>
</dbReference>
<dbReference type="SUPFAM" id="SSF51182">
    <property type="entry name" value="RmlC-like cupins"/>
    <property type="match status" value="1"/>
</dbReference>
<dbReference type="PANTHER" id="PTHR36156">
    <property type="entry name" value="SLR2101 PROTEIN"/>
    <property type="match status" value="1"/>
</dbReference>
<dbReference type="RefSeq" id="WP_070932799.1">
    <property type="nucleotide sequence ID" value="NZ_MIPT01000001.1"/>
</dbReference>
<organism evidence="2 3">
    <name type="scientific">Edaphosphingomonas haloaromaticamans</name>
    <dbReference type="NCBI Taxonomy" id="653954"/>
    <lineage>
        <taxon>Bacteria</taxon>
        <taxon>Pseudomonadati</taxon>
        <taxon>Pseudomonadota</taxon>
        <taxon>Alphaproteobacteria</taxon>
        <taxon>Sphingomonadales</taxon>
        <taxon>Rhizorhabdaceae</taxon>
        <taxon>Edaphosphingomonas</taxon>
    </lineage>
</organism>
<dbReference type="InterPro" id="IPR047142">
    <property type="entry name" value="OryJ/VirC-like"/>
</dbReference>
<dbReference type="InterPro" id="IPR014710">
    <property type="entry name" value="RmlC-like_jellyroll"/>
</dbReference>
<dbReference type="PANTHER" id="PTHR36156:SF2">
    <property type="entry name" value="CUPIN TYPE-2 DOMAIN-CONTAINING PROTEIN"/>
    <property type="match status" value="1"/>
</dbReference>
<protein>
    <recommendedName>
        <fullName evidence="1">Cupin type-2 domain-containing protein</fullName>
    </recommendedName>
</protein>
<dbReference type="AlphaFoldDB" id="A0A1S1HA01"/>